<dbReference type="EMBL" id="CP017015">
    <property type="protein sequence ID" value="AOG60944.1"/>
    <property type="molecule type" value="Genomic_DNA"/>
</dbReference>
<proteinExistence type="predicted"/>
<evidence type="ECO:0000313" key="2">
    <source>
        <dbReference type="Proteomes" id="UP000094378"/>
    </source>
</evidence>
<sequence>MESSANFSGSVEVSYSYQKDPELIPAFPESITTTDVIVGDTKSFDVTIKHGDSSTVLTATAENDTRLEEVSVVQDRSNKNKFTVSYKGKAAAEFAKITLKYGESLTKDIIIKVLEAPVIAAEGDNSTEEIIGAIFTIKVIVSNSIDKVEPEVSCDKGHNEYVTVSRSFASLGNGEWMYDVVFDKDHSPEGAYTFTIKYQLAKDLIQQFNFKNHLNNKFKYSYIK</sequence>
<gene>
    <name evidence="1" type="ORF">SHELI_v1c09970</name>
</gene>
<keyword evidence="2" id="KW-1185">Reference proteome</keyword>
<reference evidence="1 2" key="1">
    <citation type="submission" date="2016-08" db="EMBL/GenBank/DDBJ databases">
        <title>Complete genome sequence of Spiroplasma helicoides TABS-2 (DSM 22551).</title>
        <authorList>
            <person name="Shen W.-Y."/>
            <person name="Lo W.-S."/>
            <person name="Lai Y.-C."/>
            <person name="Kuo C.-H."/>
        </authorList>
    </citation>
    <scope>NUCLEOTIDE SEQUENCE [LARGE SCALE GENOMIC DNA]</scope>
    <source>
        <strain evidence="1 2">TABS-2</strain>
    </source>
</reference>
<protein>
    <submittedName>
        <fullName evidence="1">Uncharacterized protein</fullName>
    </submittedName>
</protein>
<evidence type="ECO:0000313" key="1">
    <source>
        <dbReference type="EMBL" id="AOG60944.1"/>
    </source>
</evidence>
<dbReference type="OrthoDB" id="391434at2"/>
<organism evidence="1 2">
    <name type="scientific">Spiroplasma helicoides</name>
    <dbReference type="NCBI Taxonomy" id="216938"/>
    <lineage>
        <taxon>Bacteria</taxon>
        <taxon>Bacillati</taxon>
        <taxon>Mycoplasmatota</taxon>
        <taxon>Mollicutes</taxon>
        <taxon>Entomoplasmatales</taxon>
        <taxon>Spiroplasmataceae</taxon>
        <taxon>Spiroplasma</taxon>
    </lineage>
</organism>
<dbReference type="RefSeq" id="WP_069117274.1">
    <property type="nucleotide sequence ID" value="NZ_CP017015.1"/>
</dbReference>
<dbReference type="Proteomes" id="UP000094378">
    <property type="component" value="Chromosome"/>
</dbReference>
<dbReference type="AlphaFoldDB" id="A0A1B3SLY9"/>
<accession>A0A1B3SLY9</accession>
<name>A0A1B3SLY9_9MOLU</name>
<dbReference type="KEGG" id="shj:SHELI_v1c09970"/>